<dbReference type="AlphaFoldDB" id="A0AAV5QU19"/>
<dbReference type="EMBL" id="BTFZ01000019">
    <property type="protein sequence ID" value="GMM38214.1"/>
    <property type="molecule type" value="Genomic_DNA"/>
</dbReference>
<keyword evidence="2" id="KW-1185">Reference proteome</keyword>
<dbReference type="SUPFAM" id="SSF101898">
    <property type="entry name" value="NHL repeat"/>
    <property type="match status" value="1"/>
</dbReference>
<name>A0AAV5QU19_9ASCO</name>
<evidence type="ECO:0000313" key="1">
    <source>
        <dbReference type="EMBL" id="GMM38214.1"/>
    </source>
</evidence>
<protein>
    <submittedName>
        <fullName evidence="1">Uncharacterized protein</fullName>
    </submittedName>
</protein>
<dbReference type="GeneID" id="90076203"/>
<gene>
    <name evidence="1" type="ORF">DASC09_055530</name>
</gene>
<sequence length="395" mass="44201">MACFPVNPVLRKLNDTNAKIYRESVVLFRPVPFKLCDFTQLVYVAPSVDSCKKLHLRSLTHHTIMVSGFSNEDMVFINRNNDNIISMNRTNLDKPRFEEIMDLDIKSDDTKCVVTGKITIDVVDIEKNMVCERLSAVEFPLKTKYNPKNPNVLACASKDQLVLYDSRDRVRRLVNSNSDFGNAPLQPSINIKRKSTRGQPPATKPSDMIWYDDRKLLVSNRSVGQLKVFDIRYLKDGAMRVKESEELGGFKGGIEQMKLDDGSGIVYGMNYRSGIIKCFTPDLVVGELPIIEEGFQGKDSCIEIIKDPTGTSSLVQWGKSGDKSMINCTPLPLTCGSLSYGTPVTKRFVVGRAQNLDNVAGDLCHNPVGRFLAVPFWNNSREVSALIDYVGVENL</sequence>
<organism evidence="1 2">
    <name type="scientific">Saccharomycopsis crataegensis</name>
    <dbReference type="NCBI Taxonomy" id="43959"/>
    <lineage>
        <taxon>Eukaryota</taxon>
        <taxon>Fungi</taxon>
        <taxon>Dikarya</taxon>
        <taxon>Ascomycota</taxon>
        <taxon>Saccharomycotina</taxon>
        <taxon>Saccharomycetes</taxon>
        <taxon>Saccharomycopsidaceae</taxon>
        <taxon>Saccharomycopsis</taxon>
    </lineage>
</organism>
<dbReference type="Proteomes" id="UP001360560">
    <property type="component" value="Unassembled WGS sequence"/>
</dbReference>
<reference evidence="1 2" key="1">
    <citation type="journal article" date="2023" name="Elife">
        <title>Identification of key yeast species and microbe-microbe interactions impacting larval growth of Drosophila in the wild.</title>
        <authorList>
            <person name="Mure A."/>
            <person name="Sugiura Y."/>
            <person name="Maeda R."/>
            <person name="Honda K."/>
            <person name="Sakurai N."/>
            <person name="Takahashi Y."/>
            <person name="Watada M."/>
            <person name="Katoh T."/>
            <person name="Gotoh A."/>
            <person name="Gotoh Y."/>
            <person name="Taniguchi I."/>
            <person name="Nakamura K."/>
            <person name="Hayashi T."/>
            <person name="Katayama T."/>
            <person name="Uemura T."/>
            <person name="Hattori Y."/>
        </authorList>
    </citation>
    <scope>NUCLEOTIDE SEQUENCE [LARGE SCALE GENOMIC DNA]</scope>
    <source>
        <strain evidence="1 2">SC-9</strain>
    </source>
</reference>
<dbReference type="RefSeq" id="XP_064855210.1">
    <property type="nucleotide sequence ID" value="XM_064999138.1"/>
</dbReference>
<accession>A0AAV5QU19</accession>
<evidence type="ECO:0000313" key="2">
    <source>
        <dbReference type="Proteomes" id="UP001360560"/>
    </source>
</evidence>
<comment type="caution">
    <text evidence="1">The sequence shown here is derived from an EMBL/GenBank/DDBJ whole genome shotgun (WGS) entry which is preliminary data.</text>
</comment>
<proteinExistence type="predicted"/>